<dbReference type="STRING" id="1122252.SAMN05660443_0449"/>
<dbReference type="InterPro" id="IPR002781">
    <property type="entry name" value="TM_pro_TauE-like"/>
</dbReference>
<dbReference type="GO" id="GO:0005886">
    <property type="term" value="C:plasma membrane"/>
    <property type="evidence" value="ECO:0007669"/>
    <property type="project" value="UniProtKB-SubCell"/>
</dbReference>
<feature type="transmembrane region" description="Helical" evidence="8">
    <location>
        <begin position="162"/>
        <end position="181"/>
    </location>
</feature>
<gene>
    <name evidence="9" type="ORF">SAMN05660443_0449</name>
</gene>
<feature type="transmembrane region" description="Helical" evidence="8">
    <location>
        <begin position="188"/>
        <end position="204"/>
    </location>
</feature>
<keyword evidence="6 8" id="KW-1133">Transmembrane helix</keyword>
<name>A0A1I1E989_9GAMM</name>
<feature type="transmembrane region" description="Helical" evidence="8">
    <location>
        <begin position="216"/>
        <end position="238"/>
    </location>
</feature>
<protein>
    <recommendedName>
        <fullName evidence="8">Probable membrane transporter protein</fullName>
    </recommendedName>
</protein>
<comment type="subcellular location">
    <subcellularLocation>
        <location evidence="1 8">Cell membrane</location>
        <topology evidence="1 8">Multi-pass membrane protein</topology>
    </subcellularLocation>
</comment>
<dbReference type="Pfam" id="PF01925">
    <property type="entry name" value="TauE"/>
    <property type="match status" value="1"/>
</dbReference>
<evidence type="ECO:0000256" key="7">
    <source>
        <dbReference type="ARBA" id="ARBA00023136"/>
    </source>
</evidence>
<feature type="transmembrane region" description="Helical" evidence="8">
    <location>
        <begin position="123"/>
        <end position="142"/>
    </location>
</feature>
<evidence type="ECO:0000313" key="9">
    <source>
        <dbReference type="EMBL" id="SFB83695.1"/>
    </source>
</evidence>
<comment type="similarity">
    <text evidence="2 8">Belongs to the 4-toluene sulfonate uptake permease (TSUP) (TC 2.A.102) family.</text>
</comment>
<dbReference type="PANTHER" id="PTHR30269">
    <property type="entry name" value="TRANSMEMBRANE PROTEIN YFCA"/>
    <property type="match status" value="1"/>
</dbReference>
<evidence type="ECO:0000256" key="5">
    <source>
        <dbReference type="ARBA" id="ARBA00022692"/>
    </source>
</evidence>
<dbReference type="RefSeq" id="WP_091958500.1">
    <property type="nucleotide sequence ID" value="NZ_FOLH01000001.1"/>
</dbReference>
<accession>A0A1I1E989</accession>
<evidence type="ECO:0000256" key="4">
    <source>
        <dbReference type="ARBA" id="ARBA00022475"/>
    </source>
</evidence>
<feature type="transmembrane region" description="Helical" evidence="8">
    <location>
        <begin position="97"/>
        <end position="116"/>
    </location>
</feature>
<evidence type="ECO:0000256" key="2">
    <source>
        <dbReference type="ARBA" id="ARBA00009142"/>
    </source>
</evidence>
<organism evidence="9 10">
    <name type="scientific">Marinospirillum celere</name>
    <dbReference type="NCBI Taxonomy" id="1122252"/>
    <lineage>
        <taxon>Bacteria</taxon>
        <taxon>Pseudomonadati</taxon>
        <taxon>Pseudomonadota</taxon>
        <taxon>Gammaproteobacteria</taxon>
        <taxon>Oceanospirillales</taxon>
        <taxon>Oceanospirillaceae</taxon>
        <taxon>Marinospirillum</taxon>
    </lineage>
</organism>
<keyword evidence="7 8" id="KW-0472">Membrane</keyword>
<evidence type="ECO:0000256" key="3">
    <source>
        <dbReference type="ARBA" id="ARBA00022448"/>
    </source>
</evidence>
<feature type="transmembrane region" description="Helical" evidence="8">
    <location>
        <begin position="72"/>
        <end position="91"/>
    </location>
</feature>
<evidence type="ECO:0000256" key="8">
    <source>
        <dbReference type="RuleBase" id="RU363041"/>
    </source>
</evidence>
<keyword evidence="5 8" id="KW-0812">Transmembrane</keyword>
<keyword evidence="10" id="KW-1185">Reference proteome</keyword>
<evidence type="ECO:0000256" key="6">
    <source>
        <dbReference type="ARBA" id="ARBA00022989"/>
    </source>
</evidence>
<proteinExistence type="inferred from homology"/>
<keyword evidence="4 8" id="KW-1003">Cell membrane</keyword>
<dbReference type="Proteomes" id="UP000199058">
    <property type="component" value="Unassembled WGS sequence"/>
</dbReference>
<dbReference type="AlphaFoldDB" id="A0A1I1E989"/>
<evidence type="ECO:0000256" key="1">
    <source>
        <dbReference type="ARBA" id="ARBA00004651"/>
    </source>
</evidence>
<keyword evidence="3" id="KW-0813">Transport</keyword>
<reference evidence="9 10" key="1">
    <citation type="submission" date="2016-10" db="EMBL/GenBank/DDBJ databases">
        <authorList>
            <person name="de Groot N.N."/>
        </authorList>
    </citation>
    <scope>NUCLEOTIDE SEQUENCE [LARGE SCALE GENOMIC DNA]</scope>
    <source>
        <strain evidence="9 10">DSM 18438</strain>
    </source>
</reference>
<dbReference type="InterPro" id="IPR052017">
    <property type="entry name" value="TSUP"/>
</dbReference>
<sequence>MELHLLLFALLVIFTGSFIQGVLGYGVALFSAPLLFLINPAFVPVPLIIIGGVLPLLVFWSNRQALVRRDLLFAYPGSLFGVILAALLVGLLSAEAWQVVFALLILLAVGLSLRALHFQPSSSVIFAGSFGAGLMGTLTGVGGPPLGLAYQNAHPFRVRASLSAIFIPTSIFSLLALSVAGRVQVSDWLLAFSLFPAVFLGFWLSRRLGARIPVALFRYLTLGIASLAAVYTLIAGLFF</sequence>
<evidence type="ECO:0000313" key="10">
    <source>
        <dbReference type="Proteomes" id="UP000199058"/>
    </source>
</evidence>
<feature type="transmembrane region" description="Helical" evidence="8">
    <location>
        <begin position="34"/>
        <end position="60"/>
    </location>
</feature>
<dbReference type="EMBL" id="FOLH01000001">
    <property type="protein sequence ID" value="SFB83695.1"/>
    <property type="molecule type" value="Genomic_DNA"/>
</dbReference>
<dbReference type="PANTHER" id="PTHR30269:SF37">
    <property type="entry name" value="MEMBRANE TRANSPORTER PROTEIN"/>
    <property type="match status" value="1"/>
</dbReference>
<dbReference type="OrthoDB" id="5472127at2"/>